<evidence type="ECO:0000256" key="1">
    <source>
        <dbReference type="ARBA" id="ARBA00004123"/>
    </source>
</evidence>
<accession>A0A550CBS2</accession>
<keyword evidence="2" id="KW-0547">Nucleotide-binding</keyword>
<keyword evidence="3" id="KW-0227">DNA damage</keyword>
<comment type="subcellular location">
    <subcellularLocation>
        <location evidence="1">Nucleus</location>
    </subcellularLocation>
</comment>
<dbReference type="GO" id="GO:0000707">
    <property type="term" value="P:meiotic DNA recombinase assembly"/>
    <property type="evidence" value="ECO:0007669"/>
    <property type="project" value="TreeGrafter"/>
</dbReference>
<dbReference type="EMBL" id="VDMD01000013">
    <property type="protein sequence ID" value="TRM62245.1"/>
    <property type="molecule type" value="Genomic_DNA"/>
</dbReference>
<sequence length="245" mass="25864">MHRRPISSLSLPPATLGALTRAGFETLGDLASVDSAEALSAQLRIPITQSQAVISASHTMGPPTMASQSLAFLTKSKAAAQLRTTMYQPLDALLGGGLRLGHVYELSGPPGAPKDVLALKIARSFLRAKEGALIVDCQNMINSDIFQGEDMDDGALDLISTTAVHSLAGLVLFVQNLPALLGRLPETTLLIFGGFSSPFQSSSPAARGVALDRIKAVLSKICATNRLTKFAGRNDMSVRNENPQQ</sequence>
<evidence type="ECO:0000313" key="8">
    <source>
        <dbReference type="Proteomes" id="UP000320762"/>
    </source>
</evidence>
<dbReference type="AlphaFoldDB" id="A0A550CBS2"/>
<gene>
    <name evidence="7" type="ORF">BD626DRAFT_498602</name>
</gene>
<dbReference type="GO" id="GO:0005657">
    <property type="term" value="C:replication fork"/>
    <property type="evidence" value="ECO:0007669"/>
    <property type="project" value="TreeGrafter"/>
</dbReference>
<dbReference type="InterPro" id="IPR052093">
    <property type="entry name" value="HR_Repair_Mediator"/>
</dbReference>
<evidence type="ECO:0000256" key="3">
    <source>
        <dbReference type="ARBA" id="ARBA00022763"/>
    </source>
</evidence>
<keyword evidence="5" id="KW-0234">DNA repair</keyword>
<evidence type="ECO:0000313" key="7">
    <source>
        <dbReference type="EMBL" id="TRM62245.1"/>
    </source>
</evidence>
<keyword evidence="8" id="KW-1185">Reference proteome</keyword>
<dbReference type="Proteomes" id="UP000320762">
    <property type="component" value="Unassembled WGS sequence"/>
</dbReference>
<protein>
    <recommendedName>
        <fullName evidence="9">RecA family profile 1 domain-containing protein</fullName>
    </recommendedName>
</protein>
<evidence type="ECO:0000256" key="4">
    <source>
        <dbReference type="ARBA" id="ARBA00022840"/>
    </source>
</evidence>
<dbReference type="GO" id="GO:0007131">
    <property type="term" value="P:reciprocal meiotic recombination"/>
    <property type="evidence" value="ECO:0007669"/>
    <property type="project" value="TreeGrafter"/>
</dbReference>
<dbReference type="STRING" id="97359.A0A550CBS2"/>
<dbReference type="OrthoDB" id="5957327at2759"/>
<proteinExistence type="predicted"/>
<dbReference type="GO" id="GO:0033063">
    <property type="term" value="C:Rad51B-Rad51C-Rad51D-XRCC2 complex"/>
    <property type="evidence" value="ECO:0007669"/>
    <property type="project" value="TreeGrafter"/>
</dbReference>
<dbReference type="SUPFAM" id="SSF52540">
    <property type="entry name" value="P-loop containing nucleoside triphosphate hydrolases"/>
    <property type="match status" value="1"/>
</dbReference>
<organism evidence="7 8">
    <name type="scientific">Schizophyllum amplum</name>
    <dbReference type="NCBI Taxonomy" id="97359"/>
    <lineage>
        <taxon>Eukaryota</taxon>
        <taxon>Fungi</taxon>
        <taxon>Dikarya</taxon>
        <taxon>Basidiomycota</taxon>
        <taxon>Agaricomycotina</taxon>
        <taxon>Agaricomycetes</taxon>
        <taxon>Agaricomycetidae</taxon>
        <taxon>Agaricales</taxon>
        <taxon>Schizophyllaceae</taxon>
        <taxon>Schizophyllum</taxon>
    </lineage>
</organism>
<dbReference type="GO" id="GO:0033065">
    <property type="term" value="C:Rad51C-XRCC3 complex"/>
    <property type="evidence" value="ECO:0007669"/>
    <property type="project" value="TreeGrafter"/>
</dbReference>
<evidence type="ECO:0000256" key="2">
    <source>
        <dbReference type="ARBA" id="ARBA00022741"/>
    </source>
</evidence>
<dbReference type="InterPro" id="IPR027417">
    <property type="entry name" value="P-loop_NTPase"/>
</dbReference>
<dbReference type="GO" id="GO:0000400">
    <property type="term" value="F:four-way junction DNA binding"/>
    <property type="evidence" value="ECO:0007669"/>
    <property type="project" value="TreeGrafter"/>
</dbReference>
<dbReference type="PANTHER" id="PTHR46239:SF1">
    <property type="entry name" value="DNA REPAIR PROTEIN RAD51 HOMOLOG 3"/>
    <property type="match status" value="1"/>
</dbReference>
<dbReference type="GO" id="GO:0008821">
    <property type="term" value="F:crossover junction DNA endonuclease activity"/>
    <property type="evidence" value="ECO:0007669"/>
    <property type="project" value="TreeGrafter"/>
</dbReference>
<dbReference type="GO" id="GO:0005524">
    <property type="term" value="F:ATP binding"/>
    <property type="evidence" value="ECO:0007669"/>
    <property type="project" value="UniProtKB-KW"/>
</dbReference>
<keyword evidence="4" id="KW-0067">ATP-binding</keyword>
<reference evidence="7 8" key="1">
    <citation type="journal article" date="2019" name="New Phytol.">
        <title>Comparative genomics reveals unique wood-decay strategies and fruiting body development in the Schizophyllaceae.</title>
        <authorList>
            <person name="Almasi E."/>
            <person name="Sahu N."/>
            <person name="Krizsan K."/>
            <person name="Balint B."/>
            <person name="Kovacs G.M."/>
            <person name="Kiss B."/>
            <person name="Cseklye J."/>
            <person name="Drula E."/>
            <person name="Henrissat B."/>
            <person name="Nagy I."/>
            <person name="Chovatia M."/>
            <person name="Adam C."/>
            <person name="LaButti K."/>
            <person name="Lipzen A."/>
            <person name="Riley R."/>
            <person name="Grigoriev I.V."/>
            <person name="Nagy L.G."/>
        </authorList>
    </citation>
    <scope>NUCLEOTIDE SEQUENCE [LARGE SCALE GENOMIC DNA]</scope>
    <source>
        <strain evidence="7 8">NL-1724</strain>
    </source>
</reference>
<evidence type="ECO:0008006" key="9">
    <source>
        <dbReference type="Google" id="ProtNLM"/>
    </source>
</evidence>
<comment type="caution">
    <text evidence="7">The sequence shown here is derived from an EMBL/GenBank/DDBJ whole genome shotgun (WGS) entry which is preliminary data.</text>
</comment>
<dbReference type="Gene3D" id="3.40.50.300">
    <property type="entry name" value="P-loop containing nucleotide triphosphate hydrolases"/>
    <property type="match status" value="1"/>
</dbReference>
<dbReference type="PANTHER" id="PTHR46239">
    <property type="entry name" value="DNA REPAIR PROTEIN RAD51 HOMOLOG 3 RAD51C"/>
    <property type="match status" value="1"/>
</dbReference>
<keyword evidence="6" id="KW-0539">Nucleus</keyword>
<name>A0A550CBS2_9AGAR</name>
<evidence type="ECO:0000256" key="5">
    <source>
        <dbReference type="ARBA" id="ARBA00023204"/>
    </source>
</evidence>
<evidence type="ECO:0000256" key="6">
    <source>
        <dbReference type="ARBA" id="ARBA00023242"/>
    </source>
</evidence>